<gene>
    <name evidence="2" type="ORF">PR003_g17228</name>
</gene>
<comment type="caution">
    <text evidence="2">The sequence shown here is derived from an EMBL/GenBank/DDBJ whole genome shotgun (WGS) entry which is preliminary data.</text>
</comment>
<dbReference type="EMBL" id="QXFT01001306">
    <property type="protein sequence ID" value="KAE9322453.1"/>
    <property type="molecule type" value="Genomic_DNA"/>
</dbReference>
<evidence type="ECO:0000256" key="1">
    <source>
        <dbReference type="SAM" id="Phobius"/>
    </source>
</evidence>
<feature type="transmembrane region" description="Helical" evidence="1">
    <location>
        <begin position="29"/>
        <end position="52"/>
    </location>
</feature>
<dbReference type="Proteomes" id="UP000434957">
    <property type="component" value="Unassembled WGS sequence"/>
</dbReference>
<evidence type="ECO:0000313" key="3">
    <source>
        <dbReference type="Proteomes" id="UP000434957"/>
    </source>
</evidence>
<proteinExistence type="predicted"/>
<dbReference type="Gene3D" id="3.40.50.300">
    <property type="entry name" value="P-loop containing nucleotide triphosphate hydrolases"/>
    <property type="match status" value="1"/>
</dbReference>
<keyword evidence="3" id="KW-1185">Reference proteome</keyword>
<dbReference type="SUPFAM" id="SSF52540">
    <property type="entry name" value="P-loop containing nucleoside triphosphate hydrolases"/>
    <property type="match status" value="1"/>
</dbReference>
<accession>A0A6A4EE11</accession>
<keyword evidence="1" id="KW-0812">Transmembrane</keyword>
<keyword evidence="1" id="KW-1133">Transmembrane helix</keyword>
<reference evidence="2 3" key="1">
    <citation type="submission" date="2018-08" db="EMBL/GenBank/DDBJ databases">
        <title>Genomic investigation of the strawberry pathogen Phytophthora fragariae indicates pathogenicity is determined by transcriptional variation in three key races.</title>
        <authorList>
            <person name="Adams T.M."/>
            <person name="Armitage A.D."/>
            <person name="Sobczyk M.K."/>
            <person name="Bates H.J."/>
            <person name="Dunwell J.M."/>
            <person name="Nellist C.F."/>
            <person name="Harrison R.J."/>
        </authorList>
    </citation>
    <scope>NUCLEOTIDE SEQUENCE [LARGE SCALE GENOMIC DNA]</scope>
    <source>
        <strain evidence="2 3">SCRP333</strain>
    </source>
</reference>
<dbReference type="AlphaFoldDB" id="A0A6A4EE11"/>
<name>A0A6A4EE11_9STRA</name>
<protein>
    <submittedName>
        <fullName evidence="2">Uncharacterized protein</fullName>
    </submittedName>
</protein>
<evidence type="ECO:0000313" key="2">
    <source>
        <dbReference type="EMBL" id="KAE9322453.1"/>
    </source>
</evidence>
<sequence length="727" mass="82024">SMNELEVGRVASRGMDGPRPLAGSATSPYLIYVAHLLCVCLPWMAVCIYYFVSTQLVVLPAVEKIISKDYPNLLFSQQFTEIAEVLKNTDEVNELVKTIKRIGNQVGAVDAQSTPFIVLDSSTGMGKTQMAFNLMARDEFDMFYFDMSDLPGSGYLPVQSRTFVHSLKKDFPTVFMDGPREPADLAESYTLGFIWALLTGRPTFAILRTHEEVLQALKTRAEGGKRCLFFLDDIPCYRGNWRFTRIIKFIRDVFRSLRLPVIFSTRRGVTLAFLSEPENRSQKRWWCTVFPSLPRFRDTGLTGLRKDLRTIIECSRPLFAKLAMIYVRNNPLEASTDLVSYLDKLVEWLFHHESVAGRKGWRGDFGVGQLALFCAASYVVLPSGGCHLSGHFSRLPDKKPFDLWTGGPYKYFPLMGEGGKEWRCFSIFPTPEEDALLHLCLTGGKGFSAFKDSGSFRVIFWEAGRENCSFLDSRPIGVGDSMSLEVMVAGAIAVASHYNGLAGLTFSDFFSALLFELGMQNSEDISVKFPKDLAAILSDLPVPFLAPPNVKWPDFLLQTSLNLGTVSRLRFRDKGDIEFLGGKISVECLASKCSLSQARMRRALTWIPDASVIHFIVLHSLRREYFRKRGRDQNGNVVYEQFRKNLAKSLRDAHFYRLAVFQSPVNDTEGRMWRDDLEEIPGMSNELCRPLGFKSGQVSKVIIFLELCAVRGQSLKEGGETKKRRLK</sequence>
<feature type="non-terminal residue" evidence="2">
    <location>
        <position position="1"/>
    </location>
</feature>
<dbReference type="InterPro" id="IPR027417">
    <property type="entry name" value="P-loop_NTPase"/>
</dbReference>
<organism evidence="2 3">
    <name type="scientific">Phytophthora rubi</name>
    <dbReference type="NCBI Taxonomy" id="129364"/>
    <lineage>
        <taxon>Eukaryota</taxon>
        <taxon>Sar</taxon>
        <taxon>Stramenopiles</taxon>
        <taxon>Oomycota</taxon>
        <taxon>Peronosporomycetes</taxon>
        <taxon>Peronosporales</taxon>
        <taxon>Peronosporaceae</taxon>
        <taxon>Phytophthora</taxon>
    </lineage>
</organism>
<keyword evidence="1" id="KW-0472">Membrane</keyword>